<gene>
    <name evidence="1" type="ORF">Q31a_44490</name>
</gene>
<dbReference type="KEGG" id="ahel:Q31a_44490"/>
<organism evidence="1 2">
    <name type="scientific">Aureliella helgolandensis</name>
    <dbReference type="NCBI Taxonomy" id="2527968"/>
    <lineage>
        <taxon>Bacteria</taxon>
        <taxon>Pseudomonadati</taxon>
        <taxon>Planctomycetota</taxon>
        <taxon>Planctomycetia</taxon>
        <taxon>Pirellulales</taxon>
        <taxon>Pirellulaceae</taxon>
        <taxon>Aureliella</taxon>
    </lineage>
</organism>
<name>A0A518GBV5_9BACT</name>
<keyword evidence="2" id="KW-1185">Reference proteome</keyword>
<dbReference type="EMBL" id="CP036298">
    <property type="protein sequence ID" value="QDV26078.1"/>
    <property type="molecule type" value="Genomic_DNA"/>
</dbReference>
<dbReference type="Proteomes" id="UP000318017">
    <property type="component" value="Chromosome"/>
</dbReference>
<dbReference type="AlphaFoldDB" id="A0A518GBV5"/>
<evidence type="ECO:0000313" key="2">
    <source>
        <dbReference type="Proteomes" id="UP000318017"/>
    </source>
</evidence>
<sequence>MKSRIKTKRSAVKRIMPRQWHDWDRCTLNTLRLFCTQAYLLSDNQIAALVNEQGTGFDLLASIERLKNAGLLKDGELLAKPFSNSAPLFESGRGLASIEDTNSPPNRRESHLQLTKITVASRVACNLFGIDFRTSDDHDQLQRAFNLSEIFVKCSLANLGQRWHWLRGDQIEWKFAVVPDAIASWPESKKGSFIYLRRPSLWSRIDVLVSQCRAQRCDLQIW</sequence>
<proteinExistence type="predicted"/>
<evidence type="ECO:0000313" key="1">
    <source>
        <dbReference type="EMBL" id="QDV26078.1"/>
    </source>
</evidence>
<reference evidence="1 2" key="1">
    <citation type="submission" date="2019-02" db="EMBL/GenBank/DDBJ databases">
        <title>Deep-cultivation of Planctomycetes and their phenomic and genomic characterization uncovers novel biology.</title>
        <authorList>
            <person name="Wiegand S."/>
            <person name="Jogler M."/>
            <person name="Boedeker C."/>
            <person name="Pinto D."/>
            <person name="Vollmers J."/>
            <person name="Rivas-Marin E."/>
            <person name="Kohn T."/>
            <person name="Peeters S.H."/>
            <person name="Heuer A."/>
            <person name="Rast P."/>
            <person name="Oberbeckmann S."/>
            <person name="Bunk B."/>
            <person name="Jeske O."/>
            <person name="Meyerdierks A."/>
            <person name="Storesund J.E."/>
            <person name="Kallscheuer N."/>
            <person name="Luecker S."/>
            <person name="Lage O.M."/>
            <person name="Pohl T."/>
            <person name="Merkel B.J."/>
            <person name="Hornburger P."/>
            <person name="Mueller R.-W."/>
            <person name="Bruemmer F."/>
            <person name="Labrenz M."/>
            <person name="Spormann A.M."/>
            <person name="Op den Camp H."/>
            <person name="Overmann J."/>
            <person name="Amann R."/>
            <person name="Jetten M.S.M."/>
            <person name="Mascher T."/>
            <person name="Medema M.H."/>
            <person name="Devos D.P."/>
            <person name="Kaster A.-K."/>
            <person name="Ovreas L."/>
            <person name="Rohde M."/>
            <person name="Galperin M.Y."/>
            <person name="Jogler C."/>
        </authorList>
    </citation>
    <scope>NUCLEOTIDE SEQUENCE [LARGE SCALE GENOMIC DNA]</scope>
    <source>
        <strain evidence="1 2">Q31a</strain>
    </source>
</reference>
<accession>A0A518GBV5</accession>
<protein>
    <submittedName>
        <fullName evidence="1">Uncharacterized protein</fullName>
    </submittedName>
</protein>